<dbReference type="OrthoDB" id="9771186at2"/>
<sequence>MNEVYESQSYAQSLTNKARLNLRVSDALTERFPSVQALHVMANEVAELSNGEIQLTVIANGEQGEEHETLKKLATGELAMTRVNLAQLNDPCPKTLVMNLPFIFDSKAHLHACLDSQVGQTLLQAINETGFVGLGFYESGERHFYTDRQFNHPDDLKDVQLRVPNSAIWHAIANALEAKMILADIQNVGIALRRGGIDAAENNLFTYLGLEHYQSSPYCLLTQHVMAPDVLLFSGALWQQLNNQDKNIIQQAAQKSVMASREFAEQFTASAKKQLIQQGVHFIENTEQSAWIEALQPVYQAFIGEEQQPLYQQILALKNAAV</sequence>
<name>A0A2S0VMU6_9ALTE</name>
<protein>
    <submittedName>
        <fullName evidence="2">Uncharacterized protein</fullName>
    </submittedName>
</protein>
<accession>A0A2S0VMU6</accession>
<evidence type="ECO:0000313" key="2">
    <source>
        <dbReference type="EMBL" id="AWB65420.1"/>
    </source>
</evidence>
<dbReference type="GO" id="GO:0055085">
    <property type="term" value="P:transmembrane transport"/>
    <property type="evidence" value="ECO:0007669"/>
    <property type="project" value="InterPro"/>
</dbReference>
<dbReference type="EMBL" id="CP026604">
    <property type="protein sequence ID" value="AWB65420.1"/>
    <property type="molecule type" value="Genomic_DNA"/>
</dbReference>
<organism evidence="2 3">
    <name type="scientific">Saccharobesus litoralis</name>
    <dbReference type="NCBI Taxonomy" id="2172099"/>
    <lineage>
        <taxon>Bacteria</taxon>
        <taxon>Pseudomonadati</taxon>
        <taxon>Pseudomonadota</taxon>
        <taxon>Gammaproteobacteria</taxon>
        <taxon>Alteromonadales</taxon>
        <taxon>Alteromonadaceae</taxon>
        <taxon>Saccharobesus</taxon>
    </lineage>
</organism>
<dbReference type="NCBIfam" id="NF037995">
    <property type="entry name" value="TRAP_S1"/>
    <property type="match status" value="1"/>
</dbReference>
<dbReference type="InterPro" id="IPR018389">
    <property type="entry name" value="DctP_fam"/>
</dbReference>
<keyword evidence="3" id="KW-1185">Reference proteome</keyword>
<dbReference type="PANTHER" id="PTHR33376:SF2">
    <property type="entry name" value="DICARBOXYLATE-BINDING PERIPLASMIC PROTEIN"/>
    <property type="match status" value="1"/>
</dbReference>
<gene>
    <name evidence="2" type="ORF">C2869_02750</name>
</gene>
<evidence type="ECO:0000256" key="1">
    <source>
        <dbReference type="ARBA" id="ARBA00022729"/>
    </source>
</evidence>
<dbReference type="PANTHER" id="PTHR33376">
    <property type="match status" value="1"/>
</dbReference>
<dbReference type="InterPro" id="IPR038404">
    <property type="entry name" value="TRAP_DctP_sf"/>
</dbReference>
<dbReference type="RefSeq" id="WP_108601497.1">
    <property type="nucleotide sequence ID" value="NZ_CP026604.1"/>
</dbReference>
<dbReference type="Gene3D" id="3.40.190.170">
    <property type="entry name" value="Bacterial extracellular solute-binding protein, family 7"/>
    <property type="match status" value="1"/>
</dbReference>
<dbReference type="Pfam" id="PF03480">
    <property type="entry name" value="DctP"/>
    <property type="match status" value="1"/>
</dbReference>
<dbReference type="Proteomes" id="UP000244441">
    <property type="component" value="Chromosome"/>
</dbReference>
<proteinExistence type="predicted"/>
<dbReference type="GO" id="GO:0030246">
    <property type="term" value="F:carbohydrate binding"/>
    <property type="evidence" value="ECO:0007669"/>
    <property type="project" value="TreeGrafter"/>
</dbReference>
<dbReference type="KEGG" id="cate:C2869_02750"/>
<keyword evidence="1" id="KW-0732">Signal</keyword>
<evidence type="ECO:0000313" key="3">
    <source>
        <dbReference type="Proteomes" id="UP000244441"/>
    </source>
</evidence>
<dbReference type="AlphaFoldDB" id="A0A2S0VMU6"/>
<reference evidence="2 3" key="1">
    <citation type="submission" date="2018-01" db="EMBL/GenBank/DDBJ databases">
        <title>Genome sequence of a Cantenovulum-like bacteria.</title>
        <authorList>
            <person name="Tan W.R."/>
            <person name="Lau N.-S."/>
            <person name="Go F."/>
            <person name="Amirul A.-A.A."/>
        </authorList>
    </citation>
    <scope>NUCLEOTIDE SEQUENCE [LARGE SCALE GENOMIC DNA]</scope>
    <source>
        <strain evidence="2 3">CCB-QB4</strain>
    </source>
</reference>